<dbReference type="PANTHER" id="PTHR42973:SF39">
    <property type="entry name" value="FAD-BINDING PCMH-TYPE DOMAIN-CONTAINING PROTEIN"/>
    <property type="match status" value="1"/>
</dbReference>
<feature type="signal peptide" evidence="6">
    <location>
        <begin position="1"/>
        <end position="30"/>
    </location>
</feature>
<dbReference type="RefSeq" id="WP_126149191.1">
    <property type="nucleotide sequence ID" value="NZ_JBHTMH010000001.1"/>
</dbReference>
<dbReference type="InterPro" id="IPR006311">
    <property type="entry name" value="TAT_signal"/>
</dbReference>
<dbReference type="Proteomes" id="UP000268844">
    <property type="component" value="Unassembled WGS sequence"/>
</dbReference>
<evidence type="ECO:0000256" key="1">
    <source>
        <dbReference type="ARBA" id="ARBA00001974"/>
    </source>
</evidence>
<dbReference type="EMBL" id="UZWD01000009">
    <property type="protein sequence ID" value="VDS03600.1"/>
    <property type="molecule type" value="Genomic_DNA"/>
</dbReference>
<keyword evidence="5 8" id="KW-0560">Oxidoreductase</keyword>
<dbReference type="PROSITE" id="PS51318">
    <property type="entry name" value="TAT"/>
    <property type="match status" value="1"/>
</dbReference>
<dbReference type="GO" id="GO:0071949">
    <property type="term" value="F:FAD binding"/>
    <property type="evidence" value="ECO:0007669"/>
    <property type="project" value="InterPro"/>
</dbReference>
<dbReference type="AlphaFoldDB" id="A0A3S4D3M6"/>
<reference evidence="8 9" key="1">
    <citation type="submission" date="2018-12" db="EMBL/GenBank/DDBJ databases">
        <authorList>
            <person name="Criscuolo A."/>
        </authorList>
    </citation>
    <scope>NUCLEOTIDE SEQUENCE [LARGE SCALE GENOMIC DNA]</scope>
    <source>
        <strain evidence="8">ACIP1116281</strain>
    </source>
</reference>
<dbReference type="InterPro" id="IPR050416">
    <property type="entry name" value="FAD-linked_Oxidoreductase"/>
</dbReference>
<evidence type="ECO:0000313" key="8">
    <source>
        <dbReference type="EMBL" id="VDS03600.1"/>
    </source>
</evidence>
<name>A0A3S4D3M6_9HYPH</name>
<keyword evidence="4" id="KW-0274">FAD</keyword>
<dbReference type="Pfam" id="PF01565">
    <property type="entry name" value="FAD_binding_4"/>
    <property type="match status" value="1"/>
</dbReference>
<comment type="cofactor">
    <cofactor evidence="1">
        <name>FAD</name>
        <dbReference type="ChEBI" id="CHEBI:57692"/>
    </cofactor>
</comment>
<dbReference type="InterPro" id="IPR006094">
    <property type="entry name" value="Oxid_FAD_bind_N"/>
</dbReference>
<dbReference type="Gene3D" id="3.40.462.20">
    <property type="match status" value="1"/>
</dbReference>
<dbReference type="InterPro" id="IPR036318">
    <property type="entry name" value="FAD-bd_PCMH-like_sf"/>
</dbReference>
<dbReference type="InterPro" id="IPR012951">
    <property type="entry name" value="BBE"/>
</dbReference>
<dbReference type="InterPro" id="IPR016169">
    <property type="entry name" value="FAD-bd_PCMH_sub2"/>
</dbReference>
<protein>
    <submittedName>
        <fullName evidence="8">Putative FAD-linked oxidoreductase YvdP</fullName>
        <ecNumber evidence="8">1.21.-.-</ecNumber>
    </submittedName>
</protein>
<dbReference type="PROSITE" id="PS51387">
    <property type="entry name" value="FAD_PCMH"/>
    <property type="match status" value="1"/>
</dbReference>
<evidence type="ECO:0000256" key="3">
    <source>
        <dbReference type="ARBA" id="ARBA00022630"/>
    </source>
</evidence>
<keyword evidence="6" id="KW-0732">Signal</keyword>
<dbReference type="InterPro" id="IPR016166">
    <property type="entry name" value="FAD-bd_PCMH"/>
</dbReference>
<keyword evidence="9" id="KW-1185">Reference proteome</keyword>
<proteinExistence type="inferred from homology"/>
<evidence type="ECO:0000256" key="4">
    <source>
        <dbReference type="ARBA" id="ARBA00022827"/>
    </source>
</evidence>
<dbReference type="EC" id="1.21.-.-" evidence="8"/>
<dbReference type="GO" id="GO:0016491">
    <property type="term" value="F:oxidoreductase activity"/>
    <property type="evidence" value="ECO:0007669"/>
    <property type="project" value="UniProtKB-KW"/>
</dbReference>
<accession>A0A3S4D3M6</accession>
<dbReference type="Pfam" id="PF08031">
    <property type="entry name" value="BBE"/>
    <property type="match status" value="1"/>
</dbReference>
<sequence length="498" mass="53084">MVFGGTVSRRQFLATGSAALGALALPPALAEQATPLAAATGPDRWQVLARILGDGLTRPTDSDYDGAAMPNNLRFAEVRPAGIAYCRTPEMVADTVKWCRDYDMPFAIRGGGHSYSGFSTSHDLIIDMRDMDTITADAATGRVTIGAGVINGNLYEALDANGRMITHGRCPTVGAGGFLLGGGIGFNMRRLGMGCDAVLSAEIVTADGEIRQLSDEQDPDLFWAIRGGAGGNFGVSTAFTLNTHPADAAMTVFRIVWRRNVLGIATALFEVADTAPHGLGTRISLGGVTPTTGARGRQVPLTLLGQYAGSKDEFLALIAPVLAVGAPDFSDIQERSYWDGQAFLADAGEPAWFRERSAFLGTAPSRDFLAAGIDAMASWPGTGAAANLVFFQTGGRINEIAADATAFVHRDSHWLNVVNLSWSEDDLSRPHVVRHAMDWQDALYGEVNGGGGVGAFQNFPDASLVDWRQRYYGANLPRLEAVKAKYDPTNLFRYGQSI</sequence>
<evidence type="ECO:0000256" key="6">
    <source>
        <dbReference type="SAM" id="SignalP"/>
    </source>
</evidence>
<feature type="chain" id="PRO_5018725818" evidence="6">
    <location>
        <begin position="31"/>
        <end position="498"/>
    </location>
</feature>
<feature type="domain" description="FAD-binding PCMH-type" evidence="7">
    <location>
        <begin position="76"/>
        <end position="246"/>
    </location>
</feature>
<dbReference type="OrthoDB" id="9775082at2"/>
<comment type="similarity">
    <text evidence="2">Belongs to the oxygen-dependent FAD-linked oxidoreductase family.</text>
</comment>
<evidence type="ECO:0000313" key="9">
    <source>
        <dbReference type="Proteomes" id="UP000268844"/>
    </source>
</evidence>
<evidence type="ECO:0000256" key="2">
    <source>
        <dbReference type="ARBA" id="ARBA00005466"/>
    </source>
</evidence>
<evidence type="ECO:0000256" key="5">
    <source>
        <dbReference type="ARBA" id="ARBA00023002"/>
    </source>
</evidence>
<organism evidence="8 9">
    <name type="scientific">Devosia equisanguinis</name>
    <dbReference type="NCBI Taxonomy" id="2490941"/>
    <lineage>
        <taxon>Bacteria</taxon>
        <taxon>Pseudomonadati</taxon>
        <taxon>Pseudomonadota</taxon>
        <taxon>Alphaproteobacteria</taxon>
        <taxon>Hyphomicrobiales</taxon>
        <taxon>Devosiaceae</taxon>
        <taxon>Devosia</taxon>
    </lineage>
</organism>
<dbReference type="PANTHER" id="PTHR42973">
    <property type="entry name" value="BINDING OXIDOREDUCTASE, PUTATIVE (AFU_ORTHOLOGUE AFUA_1G17690)-RELATED"/>
    <property type="match status" value="1"/>
</dbReference>
<dbReference type="SUPFAM" id="SSF56176">
    <property type="entry name" value="FAD-binding/transporter-associated domain-like"/>
    <property type="match status" value="1"/>
</dbReference>
<evidence type="ECO:0000259" key="7">
    <source>
        <dbReference type="PROSITE" id="PS51387"/>
    </source>
</evidence>
<keyword evidence="3" id="KW-0285">Flavoprotein</keyword>
<gene>
    <name evidence="8" type="primary">yvdP</name>
    <name evidence="8" type="ORF">DEVEQU_00724</name>
</gene>
<dbReference type="Gene3D" id="3.30.465.10">
    <property type="match status" value="1"/>
</dbReference>